<dbReference type="OrthoDB" id="5334845at2759"/>
<dbReference type="PANTHER" id="PTHR43775">
    <property type="entry name" value="FATTY ACID SYNTHASE"/>
    <property type="match status" value="1"/>
</dbReference>
<dbReference type="STRING" id="554155.C5FVC9"/>
<evidence type="ECO:0000259" key="4">
    <source>
        <dbReference type="SMART" id="SM00822"/>
    </source>
</evidence>
<dbReference type="eggNOG" id="KOG1178">
    <property type="taxonomic scope" value="Eukaryota"/>
</dbReference>
<dbReference type="RefSeq" id="XP_002844718.1">
    <property type="nucleotide sequence ID" value="XM_002844672.1"/>
</dbReference>
<evidence type="ECO:0000256" key="2">
    <source>
        <dbReference type="ARBA" id="ARBA00022553"/>
    </source>
</evidence>
<dbReference type="InterPro" id="IPR020806">
    <property type="entry name" value="PKS_PP-bd"/>
</dbReference>
<dbReference type="HOGENOM" id="CLU_434723_0_0_1"/>
<dbReference type="InterPro" id="IPR036291">
    <property type="entry name" value="NAD(P)-bd_dom_sf"/>
</dbReference>
<dbReference type="PANTHER" id="PTHR43775:SF51">
    <property type="entry name" value="INACTIVE PHENOLPHTHIOCEROL SYNTHESIS POLYKETIDE SYNTHASE TYPE I PKS1-RELATED"/>
    <property type="match status" value="1"/>
</dbReference>
<protein>
    <submittedName>
        <fullName evidence="6">Polyketide synthase</fullName>
    </submittedName>
</protein>
<dbReference type="InterPro" id="IPR057326">
    <property type="entry name" value="KR_dom"/>
</dbReference>
<evidence type="ECO:0000256" key="3">
    <source>
        <dbReference type="ARBA" id="ARBA00022679"/>
    </source>
</evidence>
<dbReference type="VEuPathDB" id="FungiDB:MCYG_06682"/>
<organism evidence="6 7">
    <name type="scientific">Arthroderma otae (strain ATCC MYA-4605 / CBS 113480)</name>
    <name type="common">Microsporum canis</name>
    <dbReference type="NCBI Taxonomy" id="554155"/>
    <lineage>
        <taxon>Eukaryota</taxon>
        <taxon>Fungi</taxon>
        <taxon>Dikarya</taxon>
        <taxon>Ascomycota</taxon>
        <taxon>Pezizomycotina</taxon>
        <taxon>Eurotiomycetes</taxon>
        <taxon>Eurotiomycetidae</taxon>
        <taxon>Onygenales</taxon>
        <taxon>Arthrodermataceae</taxon>
        <taxon>Microsporum</taxon>
    </lineage>
</organism>
<dbReference type="Pfam" id="PF07993">
    <property type="entry name" value="NAD_binding_4"/>
    <property type="match status" value="1"/>
</dbReference>
<keyword evidence="1" id="KW-0596">Phosphopantetheine</keyword>
<feature type="domain" description="Ketoreductase" evidence="4">
    <location>
        <begin position="1"/>
        <end position="110"/>
    </location>
</feature>
<dbReference type="GeneID" id="9227116"/>
<dbReference type="GO" id="GO:0031177">
    <property type="term" value="F:phosphopantetheine binding"/>
    <property type="evidence" value="ECO:0007669"/>
    <property type="project" value="InterPro"/>
</dbReference>
<dbReference type="PROSITE" id="PS00012">
    <property type="entry name" value="PHOSPHOPANTETHEINE"/>
    <property type="match status" value="1"/>
</dbReference>
<reference evidence="7" key="1">
    <citation type="journal article" date="2012" name="MBio">
        <title>Comparative genome analysis of Trichophyton rubrum and related dermatophytes reveals candidate genes involved in infection.</title>
        <authorList>
            <person name="Martinez D.A."/>
            <person name="Oliver B.G."/>
            <person name="Graeser Y."/>
            <person name="Goldberg J.M."/>
            <person name="Li W."/>
            <person name="Martinez-Rossi N.M."/>
            <person name="Monod M."/>
            <person name="Shelest E."/>
            <person name="Barton R.C."/>
            <person name="Birch E."/>
            <person name="Brakhage A.A."/>
            <person name="Chen Z."/>
            <person name="Gurr S.J."/>
            <person name="Heiman D."/>
            <person name="Heitman J."/>
            <person name="Kosti I."/>
            <person name="Rossi A."/>
            <person name="Saif S."/>
            <person name="Samalova M."/>
            <person name="Saunders C.W."/>
            <person name="Shea T."/>
            <person name="Summerbell R.C."/>
            <person name="Xu J."/>
            <person name="Young S."/>
            <person name="Zeng Q."/>
            <person name="Birren B.W."/>
            <person name="Cuomo C.A."/>
            <person name="White T.C."/>
        </authorList>
    </citation>
    <scope>NUCLEOTIDE SEQUENCE [LARGE SCALE GENOMIC DNA]</scope>
    <source>
        <strain evidence="7">ATCC MYA-4605 / CBS 113480</strain>
    </source>
</reference>
<dbReference type="InterPro" id="IPR050091">
    <property type="entry name" value="PKS_NRPS_Biosynth_Enz"/>
</dbReference>
<dbReference type="AlphaFoldDB" id="C5FVC9"/>
<dbReference type="SUPFAM" id="SSF51735">
    <property type="entry name" value="NAD(P)-binding Rossmann-fold domains"/>
    <property type="match status" value="2"/>
</dbReference>
<sequence>MATFDSNHRPLRGVVHAAGILDDGVLLALTPQRCDTTFRPKVDGSWNLRWLTRDMDLDLFIVLSSVSGVMGNAGQGNYAAANTFLDALMQLRRAERLPATSVALGLWGGEGMGRKLSRMDRGRYARLGLDPLEPEDGLNLFEQAARSGRAVTVVAAYDIERLRSYNDDRGGIPPLLRFLLGYGSRQYPKSVGARNLRETLGEVRRKQHVATALSMVRDTVAKTLGFTSSADLDVDLPLQDVGVDSLTAVLIRNQLGILTDRQDRPVPAVPSTKKLGRLVQCGRLENCDSCYHGIGRFCSEHAGGQEGIPRSQIYIQRRSRWCYRMPLLIPVVGDMAQPLFNLTEETFEQLSNQVDAICHSAALVDWMRPLDDYVGPNIISTHEVLRLASRGRCKAIHLISTIATVPKYLGYDVSEDQYEYGYATSKWIAERMVAAARWRGARASIYRLPFVTASASTGYFRLDHGDFLHNLVAGCVEMDSFPLLDTDLSIILPVDYLSKTVVAVMTQDLSRIGQDFDFTNTQAPSFSRYFELMGAGQKIILFSKWRQQAIAYGAAHPTSPLARIAAMLDGCTDENAAALFKGPPPGEHVLGGDDYPLPSVDEQSVQKYLGRIYIAQKERSNINADTRTY</sequence>
<dbReference type="Gene3D" id="1.10.1200.10">
    <property type="entry name" value="ACP-like"/>
    <property type="match status" value="1"/>
</dbReference>
<dbReference type="eggNOG" id="KOG1202">
    <property type="taxonomic scope" value="Eukaryota"/>
</dbReference>
<dbReference type="InterPro" id="IPR013968">
    <property type="entry name" value="PKS_KR"/>
</dbReference>
<dbReference type="SMART" id="SM00823">
    <property type="entry name" value="PKS_PP"/>
    <property type="match status" value="1"/>
</dbReference>
<dbReference type="SUPFAM" id="SSF47336">
    <property type="entry name" value="ACP-like"/>
    <property type="match status" value="1"/>
</dbReference>
<keyword evidence="7" id="KW-1185">Reference proteome</keyword>
<dbReference type="Gene3D" id="3.40.50.720">
    <property type="entry name" value="NAD(P)-binding Rossmann-like Domain"/>
    <property type="match status" value="2"/>
</dbReference>
<dbReference type="SMART" id="SM00822">
    <property type="entry name" value="PKS_KR"/>
    <property type="match status" value="1"/>
</dbReference>
<evidence type="ECO:0000259" key="5">
    <source>
        <dbReference type="SMART" id="SM00823"/>
    </source>
</evidence>
<accession>C5FVC9</accession>
<name>C5FVC9_ARTOC</name>
<proteinExistence type="predicted"/>
<feature type="domain" description="Polyketide synthase-like phosphopantetheine-binding" evidence="5">
    <location>
        <begin position="213"/>
        <end position="279"/>
    </location>
</feature>
<dbReference type="InterPro" id="IPR006162">
    <property type="entry name" value="Ppantetheine_attach_site"/>
</dbReference>
<evidence type="ECO:0000313" key="6">
    <source>
        <dbReference type="EMBL" id="EEQ33863.1"/>
    </source>
</evidence>
<evidence type="ECO:0000313" key="7">
    <source>
        <dbReference type="Proteomes" id="UP000002035"/>
    </source>
</evidence>
<dbReference type="InterPro" id="IPR036736">
    <property type="entry name" value="ACP-like_sf"/>
</dbReference>
<dbReference type="InterPro" id="IPR013120">
    <property type="entry name" value="FAR_NAD-bd"/>
</dbReference>
<gene>
    <name evidence="6" type="ORF">MCYG_06682</name>
</gene>
<dbReference type="GO" id="GO:0004312">
    <property type="term" value="F:fatty acid synthase activity"/>
    <property type="evidence" value="ECO:0007669"/>
    <property type="project" value="TreeGrafter"/>
</dbReference>
<dbReference type="GO" id="GO:0006633">
    <property type="term" value="P:fatty acid biosynthetic process"/>
    <property type="evidence" value="ECO:0007669"/>
    <property type="project" value="TreeGrafter"/>
</dbReference>
<dbReference type="Proteomes" id="UP000002035">
    <property type="component" value="Unassembled WGS sequence"/>
</dbReference>
<keyword evidence="2" id="KW-0597">Phosphoprotein</keyword>
<keyword evidence="3" id="KW-0808">Transferase</keyword>
<dbReference type="EMBL" id="DS995706">
    <property type="protein sequence ID" value="EEQ33863.1"/>
    <property type="molecule type" value="Genomic_DNA"/>
</dbReference>
<evidence type="ECO:0000256" key="1">
    <source>
        <dbReference type="ARBA" id="ARBA00022450"/>
    </source>
</evidence>
<dbReference type="Pfam" id="PF08659">
    <property type="entry name" value="KR"/>
    <property type="match status" value="1"/>
</dbReference>